<keyword evidence="1 3" id="KW-0812">Transmembrane</keyword>
<dbReference type="Pfam" id="PF00593">
    <property type="entry name" value="TonB_dep_Rec_b-barrel"/>
    <property type="match status" value="1"/>
</dbReference>
<reference evidence="6 7" key="1">
    <citation type="submission" date="2018-08" db="EMBL/GenBank/DDBJ databases">
        <title>A genome reference for cultivated species of the human gut microbiota.</title>
        <authorList>
            <person name="Zou Y."/>
            <person name="Xue W."/>
            <person name="Luo G."/>
        </authorList>
    </citation>
    <scope>NUCLEOTIDE SEQUENCE [LARGE SCALE GENOMIC DNA]</scope>
    <source>
        <strain evidence="6 7">AM40-30BH</strain>
    </source>
</reference>
<dbReference type="Pfam" id="PF07715">
    <property type="entry name" value="Plug"/>
    <property type="match status" value="1"/>
</dbReference>
<keyword evidence="1 2" id="KW-0472">Membrane</keyword>
<evidence type="ECO:0000256" key="3">
    <source>
        <dbReference type="SAM" id="Phobius"/>
    </source>
</evidence>
<keyword evidence="1" id="KW-0813">Transport</keyword>
<evidence type="ECO:0000259" key="4">
    <source>
        <dbReference type="Pfam" id="PF00593"/>
    </source>
</evidence>
<comment type="caution">
    <text evidence="6">The sequence shown here is derived from an EMBL/GenBank/DDBJ whole genome shotgun (WGS) entry which is preliminary data.</text>
</comment>
<comment type="subcellular location">
    <subcellularLocation>
        <location evidence="1">Cell outer membrane</location>
        <topology evidence="1">Multi-pass membrane protein</topology>
    </subcellularLocation>
</comment>
<dbReference type="GO" id="GO:0009279">
    <property type="term" value="C:cell outer membrane"/>
    <property type="evidence" value="ECO:0007669"/>
    <property type="project" value="UniProtKB-SubCell"/>
</dbReference>
<dbReference type="PROSITE" id="PS52016">
    <property type="entry name" value="TONB_DEPENDENT_REC_3"/>
    <property type="match status" value="1"/>
</dbReference>
<dbReference type="Gene3D" id="2.60.40.1120">
    <property type="entry name" value="Carboxypeptidase-like, regulatory domain"/>
    <property type="match status" value="1"/>
</dbReference>
<accession>A0A413VQV8</accession>
<dbReference type="Pfam" id="PF13715">
    <property type="entry name" value="CarbopepD_reg_2"/>
    <property type="match status" value="1"/>
</dbReference>
<dbReference type="NCBIfam" id="TIGR04057">
    <property type="entry name" value="SusC_RagA_signa"/>
    <property type="match status" value="1"/>
</dbReference>
<gene>
    <name evidence="6" type="ORF">DW888_09255</name>
</gene>
<feature type="domain" description="TonB-dependent receptor plug" evidence="5">
    <location>
        <begin position="140"/>
        <end position="252"/>
    </location>
</feature>
<dbReference type="SUPFAM" id="SSF49464">
    <property type="entry name" value="Carboxypeptidase regulatory domain-like"/>
    <property type="match status" value="1"/>
</dbReference>
<dbReference type="Gene3D" id="2.170.130.10">
    <property type="entry name" value="TonB-dependent receptor, plug domain"/>
    <property type="match status" value="1"/>
</dbReference>
<dbReference type="AlphaFoldDB" id="A0A413VQV8"/>
<organism evidence="6 7">
    <name type="scientific">Bacteroides nordii</name>
    <dbReference type="NCBI Taxonomy" id="291645"/>
    <lineage>
        <taxon>Bacteria</taxon>
        <taxon>Pseudomonadati</taxon>
        <taxon>Bacteroidota</taxon>
        <taxon>Bacteroidia</taxon>
        <taxon>Bacteroidales</taxon>
        <taxon>Bacteroidaceae</taxon>
        <taxon>Bacteroides</taxon>
    </lineage>
</organism>
<dbReference type="EMBL" id="QSGO01000005">
    <property type="protein sequence ID" value="RHB36007.1"/>
    <property type="molecule type" value="Genomic_DNA"/>
</dbReference>
<evidence type="ECO:0000259" key="5">
    <source>
        <dbReference type="Pfam" id="PF07715"/>
    </source>
</evidence>
<dbReference type="InterPro" id="IPR008969">
    <property type="entry name" value="CarboxyPept-like_regulatory"/>
</dbReference>
<keyword evidence="1" id="KW-0998">Cell outer membrane</keyword>
<keyword evidence="2" id="KW-0798">TonB box</keyword>
<evidence type="ECO:0000313" key="7">
    <source>
        <dbReference type="Proteomes" id="UP000284379"/>
    </source>
</evidence>
<dbReference type="InterPro" id="IPR023997">
    <property type="entry name" value="TonB-dep_OMP_SusC/RagA_CS"/>
</dbReference>
<evidence type="ECO:0000256" key="1">
    <source>
        <dbReference type="PROSITE-ProRule" id="PRU01360"/>
    </source>
</evidence>
<feature type="transmembrane region" description="Helical" evidence="3">
    <location>
        <begin position="21"/>
        <end position="39"/>
    </location>
</feature>
<protein>
    <submittedName>
        <fullName evidence="6">TonB-dependent receptor</fullName>
    </submittedName>
</protein>
<keyword evidence="1" id="KW-1134">Transmembrane beta strand</keyword>
<dbReference type="SUPFAM" id="SSF56935">
    <property type="entry name" value="Porins"/>
    <property type="match status" value="1"/>
</dbReference>
<proteinExistence type="inferred from homology"/>
<name>A0A413VQV8_9BACE</name>
<dbReference type="NCBIfam" id="TIGR04056">
    <property type="entry name" value="OMP_RagA_SusC"/>
    <property type="match status" value="1"/>
</dbReference>
<evidence type="ECO:0000256" key="2">
    <source>
        <dbReference type="RuleBase" id="RU003357"/>
    </source>
</evidence>
<comment type="similarity">
    <text evidence="1 2">Belongs to the TonB-dependent receptor family.</text>
</comment>
<dbReference type="InterPro" id="IPR037066">
    <property type="entry name" value="Plug_dom_sf"/>
</dbReference>
<dbReference type="InterPro" id="IPR000531">
    <property type="entry name" value="Beta-barrel_TonB"/>
</dbReference>
<dbReference type="InterPro" id="IPR039426">
    <property type="entry name" value="TonB-dep_rcpt-like"/>
</dbReference>
<dbReference type="RefSeq" id="WP_002561991.1">
    <property type="nucleotide sequence ID" value="NZ_CALHHJ010000009.1"/>
</dbReference>
<dbReference type="InterPro" id="IPR023996">
    <property type="entry name" value="TonB-dep_OMP_SusC/RagA"/>
</dbReference>
<dbReference type="Proteomes" id="UP000284379">
    <property type="component" value="Unassembled WGS sequence"/>
</dbReference>
<keyword evidence="3" id="KW-1133">Transmembrane helix</keyword>
<evidence type="ECO:0000313" key="6">
    <source>
        <dbReference type="EMBL" id="RHB36007.1"/>
    </source>
</evidence>
<sequence length="1068" mass="120486">MEKHTKNGIKCWNLGFFQQRFLYLCLVFLLVSMTSVWAGNTIETTFANVKTLKGTVVDSKGEPLIGATVLVQGTTLGTITDVEGKFSVQASVGATLEFSYLGYSTVIYKVKTLGDIFITMTEDVHMVEEVVVVGYGVQKKETVTGAISSVNTKALVQSSQANISNALVGRLPGLTAVQKSGEPGNDQSIIRIRGIGSFAGSYDSDLQNPLVMVDGIEVANYNNIDPNEIENVAILKDASATAVYGVRGANGVILITTKRGMVEKPKLSVSTSYAINSFTNLREPMDAYNWAVQLNETRKYDGYLTGNYDPVFTDEEIRKFKDNSDPVFYPNTNWVDMLFKETSLQTQHNINLRGGTERVKYFASLGVFTQGGMYNNTDLVPDYDAQVRYKRYNFRTNFDFKVTKRLDVTLNVSDQLEFVNRPNEDTGVVLSYAFAHPPTSGPGVVDGKVIENLDGRYNYSRNPVTRIMINSGALKNYSNQLNVSVKPTYDLGFLLKGLSVHAMISYQQWNWHSTRYYKEVQTYKAVKKPDGSPSFLPQGTPSPYGLTESLSQRGRTYFEAGVNYSGEFGDHKVSALMLYNQTKDNNPNLLYKIPSAYTGLVGRITYSYKNRYLAEFNAGYNGTENFAKGHRFGFFPAYSLGWVLSEESFFPENKIVTYVKIRGSYGEVGNDKIGGQRFLYLPTAYTYNSSDNNSNATASNNAYHFGTIGLDYKKWDLTASEGKLGNPDLTWERAKKMNIGVDLYFWEGRIKFTGDYFRELRDNILANRGSVPVIVGADLPAYNLGKMKNYGFDGEISYNDRIGDFNYWIKGLFTFARNEILKMDEVDRAYPYMQRTGKPFEQYFGLIAEGFYNTWEEVNDPNRPVSIWNNNKLQPGDVKYKDVNGDGIINNNDMVPIGYSPFPEISYGFSLGGSYKNFDFSVLFQGAANSSKKASKKFYQGWQQDGSALDFLKDWSWTQEKYERGENITFPHVSANRSQEHNYQNSTLWIRDSKYLRLKNVELGYTFTNSILKKVHIESARIYVNGTNLLTWSGLWKGEDPEVPSYNDNNYEPYPIVRTVNMGLNINF</sequence>
<feature type="domain" description="TonB-dependent receptor-like beta-barrel" evidence="4">
    <location>
        <begin position="473"/>
        <end position="1029"/>
    </location>
</feature>
<dbReference type="InterPro" id="IPR012910">
    <property type="entry name" value="Plug_dom"/>
</dbReference>
<dbReference type="FunFam" id="2.170.130.10:FF:000003">
    <property type="entry name" value="SusC/RagA family TonB-linked outer membrane protein"/>
    <property type="match status" value="1"/>
</dbReference>
<keyword evidence="6" id="KW-0675">Receptor</keyword>